<proteinExistence type="predicted"/>
<sequence length="177" mass="18596">MLVRAMAVGLVIFPVPFVDVTIRVHQLALPVSFASAPHACVGAAIRPALNTIAFSLVIVPLSLVGSPVFQSLLWLLHKLSRLVSYLCCGRHRFGLLGRSHFCPSSGLFERADDDVSVLLAIAPNCFGSLSLHVYSVADSVPLACTPGSIIGAAVGACVRSLPMELTLVPVAIVDVAI</sequence>
<name>A0A7S3MN33_9SPIT</name>
<dbReference type="AlphaFoldDB" id="A0A7S3MN33"/>
<reference evidence="2" key="1">
    <citation type="submission" date="2021-01" db="EMBL/GenBank/DDBJ databases">
        <authorList>
            <person name="Corre E."/>
            <person name="Pelletier E."/>
            <person name="Niang G."/>
            <person name="Scheremetjew M."/>
            <person name="Finn R."/>
            <person name="Kale V."/>
            <person name="Holt S."/>
            <person name="Cochrane G."/>
            <person name="Meng A."/>
            <person name="Brown T."/>
            <person name="Cohen L."/>
        </authorList>
    </citation>
    <scope>NUCLEOTIDE SEQUENCE</scope>
    <source>
        <strain evidence="2">Fehren 1</strain>
    </source>
</reference>
<organism evidence="2">
    <name type="scientific">Favella ehrenbergii</name>
    <dbReference type="NCBI Taxonomy" id="182087"/>
    <lineage>
        <taxon>Eukaryota</taxon>
        <taxon>Sar</taxon>
        <taxon>Alveolata</taxon>
        <taxon>Ciliophora</taxon>
        <taxon>Intramacronucleata</taxon>
        <taxon>Spirotrichea</taxon>
        <taxon>Choreotrichia</taxon>
        <taxon>Tintinnida</taxon>
        <taxon>Xystonellidae</taxon>
        <taxon>Favella</taxon>
    </lineage>
</organism>
<accession>A0A7S3MN33</accession>
<keyword evidence="1" id="KW-0812">Transmembrane</keyword>
<keyword evidence="1" id="KW-1133">Transmembrane helix</keyword>
<protein>
    <submittedName>
        <fullName evidence="2">Uncharacterized protein</fullName>
    </submittedName>
</protein>
<dbReference type="EMBL" id="HBIE01021909">
    <property type="protein sequence ID" value="CAE0311756.1"/>
    <property type="molecule type" value="Transcribed_RNA"/>
</dbReference>
<feature type="transmembrane region" description="Helical" evidence="1">
    <location>
        <begin position="52"/>
        <end position="76"/>
    </location>
</feature>
<evidence type="ECO:0000313" key="2">
    <source>
        <dbReference type="EMBL" id="CAE0311756.1"/>
    </source>
</evidence>
<gene>
    <name evidence="2" type="ORF">FEHR0123_LOCUS6676</name>
</gene>
<keyword evidence="1" id="KW-0472">Membrane</keyword>
<evidence type="ECO:0000256" key="1">
    <source>
        <dbReference type="SAM" id="Phobius"/>
    </source>
</evidence>